<accession>A0AAV4QJ18</accession>
<comment type="caution">
    <text evidence="1">The sequence shown here is derived from an EMBL/GenBank/DDBJ whole genome shotgun (WGS) entry which is preliminary data.</text>
</comment>
<dbReference type="AlphaFoldDB" id="A0AAV4QJ18"/>
<evidence type="ECO:0000313" key="2">
    <source>
        <dbReference type="Proteomes" id="UP001054837"/>
    </source>
</evidence>
<gene>
    <name evidence="1" type="ORF">CDAR_275991</name>
</gene>
<keyword evidence="2" id="KW-1185">Reference proteome</keyword>
<proteinExistence type="predicted"/>
<dbReference type="Proteomes" id="UP001054837">
    <property type="component" value="Unassembled WGS sequence"/>
</dbReference>
<name>A0AAV4QJ18_9ARAC</name>
<reference evidence="1 2" key="1">
    <citation type="submission" date="2021-06" db="EMBL/GenBank/DDBJ databases">
        <title>Caerostris darwini draft genome.</title>
        <authorList>
            <person name="Kono N."/>
            <person name="Arakawa K."/>
        </authorList>
    </citation>
    <scope>NUCLEOTIDE SEQUENCE [LARGE SCALE GENOMIC DNA]</scope>
</reference>
<organism evidence="1 2">
    <name type="scientific">Caerostris darwini</name>
    <dbReference type="NCBI Taxonomy" id="1538125"/>
    <lineage>
        <taxon>Eukaryota</taxon>
        <taxon>Metazoa</taxon>
        <taxon>Ecdysozoa</taxon>
        <taxon>Arthropoda</taxon>
        <taxon>Chelicerata</taxon>
        <taxon>Arachnida</taxon>
        <taxon>Araneae</taxon>
        <taxon>Araneomorphae</taxon>
        <taxon>Entelegynae</taxon>
        <taxon>Araneoidea</taxon>
        <taxon>Araneidae</taxon>
        <taxon>Caerostris</taxon>
    </lineage>
</organism>
<protein>
    <submittedName>
        <fullName evidence="1">Uncharacterized protein</fullName>
    </submittedName>
</protein>
<evidence type="ECO:0000313" key="1">
    <source>
        <dbReference type="EMBL" id="GIY09319.1"/>
    </source>
</evidence>
<dbReference type="EMBL" id="BPLQ01004608">
    <property type="protein sequence ID" value="GIY09319.1"/>
    <property type="molecule type" value="Genomic_DNA"/>
</dbReference>
<sequence length="136" mass="15792">MISLLFERTFELEPTESLHQKYVERQREKRRNRFSSNALFMKTSLDFPAATLQYVEGKKSLIITLGKNSKPSDLLMKSVDESFRKKPTETNSNLFSDKKFGNRRISCNLMGYYSPTLESPFIILIAEVAFRIDPNN</sequence>